<gene>
    <name evidence="1" type="ORF">VSF3289_04299</name>
</gene>
<dbReference type="Proteomes" id="UP000095131">
    <property type="component" value="Unassembled WGS sequence"/>
</dbReference>
<comment type="caution">
    <text evidence="1">The sequence shown here is derived from an EMBL/GenBank/DDBJ whole genome shotgun (WGS) entry which is preliminary data.</text>
</comment>
<sequence length="94" mass="10646">MKHRTSAAQRSILAVLLMLEQANQPMPVPSRKIQELINKSRITEFQPHAFRGGIHKLGDRGLLEVNLNKSAKLFIKLTPMGREFAVPILESMKQ</sequence>
<dbReference type="AlphaFoldDB" id="A0A1E3WH76"/>
<evidence type="ECO:0000313" key="1">
    <source>
        <dbReference type="EMBL" id="ODS05158.1"/>
    </source>
</evidence>
<evidence type="ECO:0000313" key="2">
    <source>
        <dbReference type="Proteomes" id="UP000095131"/>
    </source>
</evidence>
<protein>
    <submittedName>
        <fullName evidence="1">Uncharacterized protein</fullName>
    </submittedName>
</protein>
<dbReference type="EMBL" id="MDCJ01000007">
    <property type="protein sequence ID" value="ODS05158.1"/>
    <property type="molecule type" value="Genomic_DNA"/>
</dbReference>
<organism evidence="1 2">
    <name type="scientific">Vibrio scophthalmi</name>
    <dbReference type="NCBI Taxonomy" id="45658"/>
    <lineage>
        <taxon>Bacteria</taxon>
        <taxon>Pseudomonadati</taxon>
        <taxon>Pseudomonadota</taxon>
        <taxon>Gammaproteobacteria</taxon>
        <taxon>Vibrionales</taxon>
        <taxon>Vibrionaceae</taxon>
        <taxon>Vibrio</taxon>
    </lineage>
</organism>
<proteinExistence type="predicted"/>
<reference evidence="1 2" key="1">
    <citation type="submission" date="2016-08" db="EMBL/GenBank/DDBJ databases">
        <title>Genome sequencing of Vibrio scophthalmi strain FP3289, an isolated from Paralichthys olivaceus.</title>
        <authorList>
            <person name="Han H.-J."/>
        </authorList>
    </citation>
    <scope>NUCLEOTIDE SEQUENCE [LARGE SCALE GENOMIC DNA]</scope>
    <source>
        <strain evidence="1 2">FP3289</strain>
    </source>
</reference>
<accession>A0A1E3WH76</accession>
<name>A0A1E3WH76_9VIBR</name>